<dbReference type="EMBL" id="BAABHC010000002">
    <property type="protein sequence ID" value="GAA4424263.1"/>
    <property type="molecule type" value="Genomic_DNA"/>
</dbReference>
<proteinExistence type="predicted"/>
<accession>A0ABP8L8N9</accession>
<organism evidence="2 3">
    <name type="scientific">Pontibacter saemangeumensis</name>
    <dbReference type="NCBI Taxonomy" id="1084525"/>
    <lineage>
        <taxon>Bacteria</taxon>
        <taxon>Pseudomonadati</taxon>
        <taxon>Bacteroidota</taxon>
        <taxon>Cytophagia</taxon>
        <taxon>Cytophagales</taxon>
        <taxon>Hymenobacteraceae</taxon>
        <taxon>Pontibacter</taxon>
    </lineage>
</organism>
<name>A0ABP8L8N9_9BACT</name>
<evidence type="ECO:0000313" key="3">
    <source>
        <dbReference type="Proteomes" id="UP001500552"/>
    </source>
</evidence>
<dbReference type="InterPro" id="IPR013320">
    <property type="entry name" value="ConA-like_dom_sf"/>
</dbReference>
<comment type="caution">
    <text evidence="2">The sequence shown here is derived from an EMBL/GenBank/DDBJ whole genome shotgun (WGS) entry which is preliminary data.</text>
</comment>
<evidence type="ECO:0000259" key="1">
    <source>
        <dbReference type="Pfam" id="PF17851"/>
    </source>
</evidence>
<sequence>MGITKKVPDSYLVLARTEKGATSIVASEKIDARKPVQLQVAAQGDGYRFNYVTSNQPFKNIGGTVSGDILSTNVAGDFTGALTVLYATSANGFHP</sequence>
<dbReference type="Pfam" id="PF17851">
    <property type="entry name" value="GH43_C2"/>
    <property type="match status" value="1"/>
</dbReference>
<dbReference type="SUPFAM" id="SSF49899">
    <property type="entry name" value="Concanavalin A-like lectins/glucanases"/>
    <property type="match status" value="1"/>
</dbReference>
<dbReference type="Proteomes" id="UP001500552">
    <property type="component" value="Unassembled WGS sequence"/>
</dbReference>
<gene>
    <name evidence="2" type="ORF">GCM10023188_03940</name>
</gene>
<dbReference type="Gene3D" id="2.60.120.200">
    <property type="match status" value="1"/>
</dbReference>
<feature type="domain" description="Beta-xylosidase C-terminal Concanavalin A-like" evidence="1">
    <location>
        <begin position="10"/>
        <end position="90"/>
    </location>
</feature>
<evidence type="ECO:0000313" key="2">
    <source>
        <dbReference type="EMBL" id="GAA4424263.1"/>
    </source>
</evidence>
<protein>
    <recommendedName>
        <fullName evidence="1">Beta-xylosidase C-terminal Concanavalin A-like domain-containing protein</fullName>
    </recommendedName>
</protein>
<keyword evidence="3" id="KW-1185">Reference proteome</keyword>
<dbReference type="RefSeq" id="WP_345156467.1">
    <property type="nucleotide sequence ID" value="NZ_BAABHC010000002.1"/>
</dbReference>
<dbReference type="InterPro" id="IPR041542">
    <property type="entry name" value="GH43_C2"/>
</dbReference>
<reference evidence="3" key="1">
    <citation type="journal article" date="2019" name="Int. J. Syst. Evol. Microbiol.">
        <title>The Global Catalogue of Microorganisms (GCM) 10K type strain sequencing project: providing services to taxonomists for standard genome sequencing and annotation.</title>
        <authorList>
            <consortium name="The Broad Institute Genomics Platform"/>
            <consortium name="The Broad Institute Genome Sequencing Center for Infectious Disease"/>
            <person name="Wu L."/>
            <person name="Ma J."/>
        </authorList>
    </citation>
    <scope>NUCLEOTIDE SEQUENCE [LARGE SCALE GENOMIC DNA]</scope>
    <source>
        <strain evidence="3">JCM 17926</strain>
    </source>
</reference>